<dbReference type="InterPro" id="IPR056647">
    <property type="entry name" value="DUF7745"/>
</dbReference>
<evidence type="ECO:0000313" key="2">
    <source>
        <dbReference type="EMBL" id="MBA0620424.1"/>
    </source>
</evidence>
<gene>
    <name evidence="2" type="ORF">Godav_006137</name>
</gene>
<feature type="domain" description="DUF7745" evidence="1">
    <location>
        <begin position="52"/>
        <end position="217"/>
    </location>
</feature>
<name>A0A7J8S2Y4_GOSDV</name>
<feature type="domain" description="DUF7745" evidence="1">
    <location>
        <begin position="245"/>
        <end position="303"/>
    </location>
</feature>
<comment type="caution">
    <text evidence="2">The sequence shown here is derived from an EMBL/GenBank/DDBJ whole genome shotgun (WGS) entry which is preliminary data.</text>
</comment>
<dbReference type="PANTHER" id="PTHR48200:SF1">
    <property type="entry name" value="AMINOTRANSFERASE-LIKE PLANT MOBILE DOMAIN-CONTAINING PROTEIN"/>
    <property type="match status" value="1"/>
</dbReference>
<accession>A0A7J8S2Y4</accession>
<sequence length="334" mass="39437">MAFQLHGISLRKALIYIRLLDRKLIMEEGFLDKVEDNTAVRTCVTQNSLQELKEIWDQWNDKDRQLFYSNYGNLPYLLDMKVDKHLFRALAQFWNTSYSCFTFGKVDLVPMVEEYIALLRCSKIQVDRAYSRAVSVPTFLKKLMNITGMSEEWVAAQIKQKEDSKCIPWKNLKDIILAHPNTKKKVDVFVLTIYGLVIFPNALRHVDEAVTDFHFWKVDKVLYWVYSENYSPLKEIVATPRRDDISEEWMAILQNLQEEDVEWRALWLLPDEILYQRGDFDWVPLPGIWGAVGYAPLLVLRQFRLRQFVLATQRLVEGCKKKIREMSNAWNQLE</sequence>
<evidence type="ECO:0000313" key="3">
    <source>
        <dbReference type="Proteomes" id="UP000593561"/>
    </source>
</evidence>
<reference evidence="2 3" key="1">
    <citation type="journal article" date="2019" name="Genome Biol. Evol.">
        <title>Insights into the evolution of the New World diploid cottons (Gossypium, subgenus Houzingenia) based on genome sequencing.</title>
        <authorList>
            <person name="Grover C.E."/>
            <person name="Arick M.A. 2nd"/>
            <person name="Thrash A."/>
            <person name="Conover J.L."/>
            <person name="Sanders W.S."/>
            <person name="Peterson D.G."/>
            <person name="Frelichowski J.E."/>
            <person name="Scheffler J.A."/>
            <person name="Scheffler B.E."/>
            <person name="Wendel J.F."/>
        </authorList>
    </citation>
    <scope>NUCLEOTIDE SEQUENCE [LARGE SCALE GENOMIC DNA]</scope>
    <source>
        <strain evidence="2">27</strain>
        <tissue evidence="2">Leaf</tissue>
    </source>
</reference>
<dbReference type="PANTHER" id="PTHR48200">
    <property type="entry name" value="PROTEIN, PUTATIVE-RELATED"/>
    <property type="match status" value="1"/>
</dbReference>
<organism evidence="2 3">
    <name type="scientific">Gossypium davidsonii</name>
    <name type="common">Davidson's cotton</name>
    <name type="synonym">Gossypium klotzschianum subsp. davidsonii</name>
    <dbReference type="NCBI Taxonomy" id="34287"/>
    <lineage>
        <taxon>Eukaryota</taxon>
        <taxon>Viridiplantae</taxon>
        <taxon>Streptophyta</taxon>
        <taxon>Embryophyta</taxon>
        <taxon>Tracheophyta</taxon>
        <taxon>Spermatophyta</taxon>
        <taxon>Magnoliopsida</taxon>
        <taxon>eudicotyledons</taxon>
        <taxon>Gunneridae</taxon>
        <taxon>Pentapetalae</taxon>
        <taxon>rosids</taxon>
        <taxon>malvids</taxon>
        <taxon>Malvales</taxon>
        <taxon>Malvaceae</taxon>
        <taxon>Malvoideae</taxon>
        <taxon>Gossypium</taxon>
    </lineage>
</organism>
<dbReference type="Pfam" id="PF24924">
    <property type="entry name" value="DUF7745"/>
    <property type="match status" value="2"/>
</dbReference>
<dbReference type="EMBL" id="JABFAC010000008">
    <property type="protein sequence ID" value="MBA0620424.1"/>
    <property type="molecule type" value="Genomic_DNA"/>
</dbReference>
<proteinExistence type="predicted"/>
<dbReference type="AlphaFoldDB" id="A0A7J8S2Y4"/>
<keyword evidence="3" id="KW-1185">Reference proteome</keyword>
<protein>
    <recommendedName>
        <fullName evidence="1">DUF7745 domain-containing protein</fullName>
    </recommendedName>
</protein>
<dbReference type="Proteomes" id="UP000593561">
    <property type="component" value="Unassembled WGS sequence"/>
</dbReference>
<evidence type="ECO:0000259" key="1">
    <source>
        <dbReference type="Pfam" id="PF24924"/>
    </source>
</evidence>